<evidence type="ECO:0000313" key="1">
    <source>
        <dbReference type="EMBL" id="KAI4460515.1"/>
    </source>
</evidence>
<organism evidence="1 2">
    <name type="scientific">Holotrichia oblita</name>
    <name type="common">Chafer beetle</name>
    <dbReference type="NCBI Taxonomy" id="644536"/>
    <lineage>
        <taxon>Eukaryota</taxon>
        <taxon>Metazoa</taxon>
        <taxon>Ecdysozoa</taxon>
        <taxon>Arthropoda</taxon>
        <taxon>Hexapoda</taxon>
        <taxon>Insecta</taxon>
        <taxon>Pterygota</taxon>
        <taxon>Neoptera</taxon>
        <taxon>Endopterygota</taxon>
        <taxon>Coleoptera</taxon>
        <taxon>Polyphaga</taxon>
        <taxon>Scarabaeiformia</taxon>
        <taxon>Scarabaeidae</taxon>
        <taxon>Melolonthinae</taxon>
        <taxon>Holotrichia</taxon>
    </lineage>
</organism>
<protein>
    <submittedName>
        <fullName evidence="1">Atp-binding transport protein-related</fullName>
    </submittedName>
</protein>
<dbReference type="EMBL" id="CM043019">
    <property type="protein sequence ID" value="KAI4460515.1"/>
    <property type="molecule type" value="Genomic_DNA"/>
</dbReference>
<keyword evidence="1" id="KW-0067">ATP-binding</keyword>
<keyword evidence="1" id="KW-0547">Nucleotide-binding</keyword>
<name>A0ACB9T109_HOLOL</name>
<comment type="caution">
    <text evidence="1">The sequence shown here is derived from an EMBL/GenBank/DDBJ whole genome shotgun (WGS) entry which is preliminary data.</text>
</comment>
<proteinExistence type="predicted"/>
<sequence length="100" mass="11106">MSKVNVLENGAEDFEDSEEIYEAVGEVLHEISGDKSEDEIRCICDKLLNMLKPNKEVVNNANGFTKVLNAPIHLGSMAANLESNVDDIKSIWVTRGTIVW</sequence>
<dbReference type="Proteomes" id="UP001056778">
    <property type="component" value="Chromosome 5"/>
</dbReference>
<evidence type="ECO:0000313" key="2">
    <source>
        <dbReference type="Proteomes" id="UP001056778"/>
    </source>
</evidence>
<gene>
    <name evidence="1" type="ORF">MML48_5g00021163</name>
</gene>
<reference evidence="1" key="1">
    <citation type="submission" date="2022-04" db="EMBL/GenBank/DDBJ databases">
        <title>Chromosome-scale genome assembly of Holotrichia oblita Faldermann.</title>
        <authorList>
            <person name="Rongchong L."/>
        </authorList>
    </citation>
    <scope>NUCLEOTIDE SEQUENCE</scope>
    <source>
        <strain evidence="1">81SQS9</strain>
    </source>
</reference>
<accession>A0ACB9T109</accession>
<keyword evidence="2" id="KW-1185">Reference proteome</keyword>